<keyword evidence="7" id="KW-1185">Reference proteome</keyword>
<dbReference type="HAMAP" id="MF_00658">
    <property type="entry name" value="23SrRNA_methyltr_H"/>
    <property type="match status" value="1"/>
</dbReference>
<dbReference type="InterPro" id="IPR003742">
    <property type="entry name" value="RlmH-like"/>
</dbReference>
<dbReference type="OrthoDB" id="9806643at2"/>
<sequence>MKIKIFAVDRLKKDYNKMAALDYLERIKYYISIEVIEVTEEKLPKFISKENYNIILDEKGNELTSVELSQFIQKLLSSQSKDIAFFIGGAEGFSSEVKGKGDYTLSLSKLTLPHELARVILLEQIYRAFTIINNEKYHK</sequence>
<dbReference type="AlphaFoldDB" id="A0A7U6GDT5"/>
<reference evidence="6 7" key="1">
    <citation type="submission" date="2011-01" db="EMBL/GenBank/DDBJ databases">
        <title>Whole genome sequence of Caldisericum exile AZM16c01.</title>
        <authorList>
            <person name="Narita-Yamada S."/>
            <person name="Kawakoshi A."/>
            <person name="Nakamura S."/>
            <person name="Sasagawa M."/>
            <person name="Fukada J."/>
            <person name="Sekine M."/>
            <person name="Kato Y."/>
            <person name="Fukai R."/>
            <person name="Sasaki K."/>
            <person name="Hanamaki A."/>
            <person name="Narita H."/>
            <person name="Konno Y."/>
            <person name="Mori K."/>
            <person name="Yamazaki S."/>
            <person name="Suzuki K."/>
            <person name="Fujita N."/>
        </authorList>
    </citation>
    <scope>NUCLEOTIDE SEQUENCE [LARGE SCALE GENOMIC DNA]</scope>
    <source>
        <strain evidence="7">DSM 21853 / NBRC 104410 / AZM16c01</strain>
    </source>
</reference>
<dbReference type="Proteomes" id="UP000004793">
    <property type="component" value="Chromosome"/>
</dbReference>
<dbReference type="InterPro" id="IPR029026">
    <property type="entry name" value="tRNA_m1G_MTases_N"/>
</dbReference>
<dbReference type="Pfam" id="PF02590">
    <property type="entry name" value="SPOUT_MTase"/>
    <property type="match status" value="1"/>
</dbReference>
<name>A0A7U6GDT5_CALEA</name>
<comment type="subcellular location">
    <subcellularLocation>
        <location evidence="5">Cytoplasm</location>
    </subcellularLocation>
</comment>
<evidence type="ECO:0000256" key="1">
    <source>
        <dbReference type="ARBA" id="ARBA00022603"/>
    </source>
</evidence>
<comment type="similarity">
    <text evidence="4 5">Belongs to the RNA methyltransferase RlmH family.</text>
</comment>
<dbReference type="Gene3D" id="3.40.1280.10">
    <property type="match status" value="1"/>
</dbReference>
<keyword evidence="2 5" id="KW-0808">Transferase</keyword>
<accession>A0A7U6GDT5</accession>
<keyword evidence="5" id="KW-0963">Cytoplasm</keyword>
<keyword evidence="3 5" id="KW-0949">S-adenosyl-L-methionine</keyword>
<comment type="catalytic activity">
    <reaction evidence="5">
        <text>pseudouridine(1915) in 23S rRNA + S-adenosyl-L-methionine = N(3)-methylpseudouridine(1915) in 23S rRNA + S-adenosyl-L-homocysteine + H(+)</text>
        <dbReference type="Rhea" id="RHEA:42752"/>
        <dbReference type="Rhea" id="RHEA-COMP:10221"/>
        <dbReference type="Rhea" id="RHEA-COMP:10222"/>
        <dbReference type="ChEBI" id="CHEBI:15378"/>
        <dbReference type="ChEBI" id="CHEBI:57856"/>
        <dbReference type="ChEBI" id="CHEBI:59789"/>
        <dbReference type="ChEBI" id="CHEBI:65314"/>
        <dbReference type="ChEBI" id="CHEBI:74486"/>
        <dbReference type="EC" id="2.1.1.177"/>
    </reaction>
</comment>
<dbReference type="GO" id="GO:0070038">
    <property type="term" value="F:rRNA (pseudouridine-N3-)-methyltransferase activity"/>
    <property type="evidence" value="ECO:0007669"/>
    <property type="project" value="UniProtKB-UniRule"/>
</dbReference>
<gene>
    <name evidence="5 6" type="primary">rlmH</name>
    <name evidence="6" type="ordered locus">CSE_04180</name>
</gene>
<dbReference type="GO" id="GO:0005737">
    <property type="term" value="C:cytoplasm"/>
    <property type="evidence" value="ECO:0007669"/>
    <property type="project" value="UniProtKB-SubCell"/>
</dbReference>
<comment type="function">
    <text evidence="5">Specifically methylates the pseudouridine at position 1915 (m3Psi1915) in 23S rRNA.</text>
</comment>
<protein>
    <recommendedName>
        <fullName evidence="5">Ribosomal RNA large subunit methyltransferase H</fullName>
        <ecNumber evidence="5">2.1.1.177</ecNumber>
    </recommendedName>
    <alternativeName>
        <fullName evidence="5">23S rRNA (pseudouridine1915-N3)-methyltransferase</fullName>
    </alternativeName>
    <alternativeName>
        <fullName evidence="5">23S rRNA m3Psi1915 methyltransferase</fullName>
    </alternativeName>
    <alternativeName>
        <fullName evidence="5">rRNA (pseudouridine-N3-)-methyltransferase RlmH</fullName>
    </alternativeName>
</protein>
<evidence type="ECO:0000256" key="5">
    <source>
        <dbReference type="HAMAP-Rule" id="MF_00658"/>
    </source>
</evidence>
<organism evidence="6 7">
    <name type="scientific">Caldisericum exile (strain DSM 21853 / NBRC 104410 / AZM16c01)</name>
    <dbReference type="NCBI Taxonomy" id="511051"/>
    <lineage>
        <taxon>Bacteria</taxon>
        <taxon>Pseudomonadati</taxon>
        <taxon>Caldisericota/Cryosericota group</taxon>
        <taxon>Caldisericota</taxon>
        <taxon>Caldisericia</taxon>
        <taxon>Caldisericales</taxon>
        <taxon>Caldisericaceae</taxon>
        <taxon>Caldisericum</taxon>
    </lineage>
</organism>
<keyword evidence="5" id="KW-0698">rRNA processing</keyword>
<dbReference type="PIRSF" id="PIRSF004505">
    <property type="entry name" value="MT_bac"/>
    <property type="match status" value="1"/>
</dbReference>
<feature type="binding site" evidence="5">
    <location>
        <position position="56"/>
    </location>
    <ligand>
        <name>S-adenosyl-L-methionine</name>
        <dbReference type="ChEBI" id="CHEBI:59789"/>
    </ligand>
</feature>
<dbReference type="RefSeq" id="WP_014452950.1">
    <property type="nucleotide sequence ID" value="NC_017096.1"/>
</dbReference>
<dbReference type="SUPFAM" id="SSF75217">
    <property type="entry name" value="alpha/beta knot"/>
    <property type="match status" value="1"/>
</dbReference>
<feature type="binding site" evidence="5">
    <location>
        <begin position="107"/>
        <end position="112"/>
    </location>
    <ligand>
        <name>S-adenosyl-L-methionine</name>
        <dbReference type="ChEBI" id="CHEBI:59789"/>
    </ligand>
</feature>
<feature type="binding site" evidence="5">
    <location>
        <position position="88"/>
    </location>
    <ligand>
        <name>S-adenosyl-L-methionine</name>
        <dbReference type="ChEBI" id="CHEBI:59789"/>
    </ligand>
</feature>
<dbReference type="CDD" id="cd18081">
    <property type="entry name" value="RlmH-like"/>
    <property type="match status" value="1"/>
</dbReference>
<evidence type="ECO:0000256" key="4">
    <source>
        <dbReference type="ARBA" id="ARBA00038303"/>
    </source>
</evidence>
<evidence type="ECO:0000313" key="7">
    <source>
        <dbReference type="Proteomes" id="UP000004793"/>
    </source>
</evidence>
<evidence type="ECO:0000256" key="2">
    <source>
        <dbReference type="ARBA" id="ARBA00022679"/>
    </source>
</evidence>
<dbReference type="KEGG" id="cex:CSE_04180"/>
<dbReference type="InterPro" id="IPR029028">
    <property type="entry name" value="Alpha/beta_knot_MTases"/>
</dbReference>
<dbReference type="PANTHER" id="PTHR33603:SF1">
    <property type="entry name" value="RIBOSOMAL RNA LARGE SUBUNIT METHYLTRANSFERASE H"/>
    <property type="match status" value="1"/>
</dbReference>
<proteinExistence type="inferred from homology"/>
<keyword evidence="1 5" id="KW-0489">Methyltransferase</keyword>
<dbReference type="PANTHER" id="PTHR33603">
    <property type="entry name" value="METHYLTRANSFERASE"/>
    <property type="match status" value="1"/>
</dbReference>
<evidence type="ECO:0000256" key="3">
    <source>
        <dbReference type="ARBA" id="ARBA00022691"/>
    </source>
</evidence>
<dbReference type="EC" id="2.1.1.177" evidence="5"/>
<comment type="subunit">
    <text evidence="5">Homodimer.</text>
</comment>
<evidence type="ECO:0000313" key="6">
    <source>
        <dbReference type="EMBL" id="BAL80544.1"/>
    </source>
</evidence>
<dbReference type="EMBL" id="AP012051">
    <property type="protein sequence ID" value="BAL80544.1"/>
    <property type="molecule type" value="Genomic_DNA"/>
</dbReference>